<evidence type="ECO:0000256" key="4">
    <source>
        <dbReference type="ARBA" id="ARBA00023136"/>
    </source>
</evidence>
<dbReference type="AlphaFoldDB" id="A0A9P5ZP90"/>
<evidence type="ECO:0000256" key="6">
    <source>
        <dbReference type="SAM" id="MobiDB-lite"/>
    </source>
</evidence>
<dbReference type="GO" id="GO:0016020">
    <property type="term" value="C:membrane"/>
    <property type="evidence" value="ECO:0007669"/>
    <property type="project" value="InterPro"/>
</dbReference>
<dbReference type="InterPro" id="IPR001193">
    <property type="entry name" value="MBTPS2"/>
</dbReference>
<feature type="compositionally biased region" description="Polar residues" evidence="6">
    <location>
        <begin position="622"/>
        <end position="632"/>
    </location>
</feature>
<dbReference type="GO" id="GO:0031293">
    <property type="term" value="P:membrane protein intracellular domain proteolysis"/>
    <property type="evidence" value="ECO:0007669"/>
    <property type="project" value="TreeGrafter"/>
</dbReference>
<sequence>MRTRAFNKAHRRLRRRVGGSRVLRAVYTVGSVCGVAGMLFGYYVIYSSFFPSASPSPAKRSLSVHPIVPGVTTPLSHLPIIIVCLLLGQTIHELGHAVAAAVENIPLLHAGLSLSSAFVALPPFAPCCSLPAQLRIIAAGPFHNLVTFLLLATLPSLAPLLPSTDLSPHGALVLSVDALSVLRPYLPPGTIITHLDDYPLFHASHPDPWLTYLLAPQPAPLSPFDSPPDSLPHQGWCLPSPQFINAPSSCCDRSPNPHSPPDPSSHLACFDALHPLTHPSRCIDPIPILSHPPLPPYPNLPSSSQSPYKRCSSPRDCSDPQDPADTDGEAYACVRPRPAEHLLRITVLASLTSTSTQQENTMRLQTLLWTGPRREIYDQVHTTQRLPFPFPTSLFLHKPNAKGGKWGWVLSIYARLAPGARLLYTYTSLASLSLYTLNLLPLPHLDGAHFLSALLAMIGGDDEQGVGETLLPLYRAHAGMYQESTHTNTHGTSSSDDFSDDDDLPPPPPPPTPIPRPPTPTRRRTSRGISSRASPYPSPSAPQYPQVHHHAACTHEHDGPAARCASSCAPCAPSGVVSSPSPVPLTQYQIDLTAAHRPRGHPHPQPQPQPQTREPWRVRGVQRQTGQTGKIE</sequence>
<keyword evidence="10" id="KW-1185">Reference proteome</keyword>
<keyword evidence="2 7" id="KW-0812">Transmembrane</keyword>
<dbReference type="PANTHER" id="PTHR13325:SF3">
    <property type="entry name" value="MEMBRANE-BOUND TRANSCRIPTION FACTOR SITE-2 PROTEASE"/>
    <property type="match status" value="1"/>
</dbReference>
<evidence type="ECO:0000256" key="7">
    <source>
        <dbReference type="SAM" id="Phobius"/>
    </source>
</evidence>
<feature type="compositionally biased region" description="Low complexity" evidence="6">
    <location>
        <begin position="485"/>
        <end position="496"/>
    </location>
</feature>
<feature type="domain" description="Peptidase M50" evidence="8">
    <location>
        <begin position="81"/>
        <end position="461"/>
    </location>
</feature>
<evidence type="ECO:0000259" key="8">
    <source>
        <dbReference type="Pfam" id="PF02163"/>
    </source>
</evidence>
<dbReference type="Proteomes" id="UP000807025">
    <property type="component" value="Unassembled WGS sequence"/>
</dbReference>
<dbReference type="InterPro" id="IPR008915">
    <property type="entry name" value="Peptidase_M50"/>
</dbReference>
<keyword evidence="4 7" id="KW-0472">Membrane</keyword>
<dbReference type="Pfam" id="PF02163">
    <property type="entry name" value="Peptidase_M50"/>
    <property type="match status" value="1"/>
</dbReference>
<feature type="region of interest" description="Disordered" evidence="6">
    <location>
        <begin position="485"/>
        <end position="549"/>
    </location>
</feature>
<evidence type="ECO:0000256" key="5">
    <source>
        <dbReference type="ARBA" id="ARBA00032658"/>
    </source>
</evidence>
<evidence type="ECO:0000313" key="9">
    <source>
        <dbReference type="EMBL" id="KAF9491075.1"/>
    </source>
</evidence>
<dbReference type="EMBL" id="MU154627">
    <property type="protein sequence ID" value="KAF9491075.1"/>
    <property type="molecule type" value="Genomic_DNA"/>
</dbReference>
<reference evidence="9" key="1">
    <citation type="submission" date="2020-11" db="EMBL/GenBank/DDBJ databases">
        <authorList>
            <consortium name="DOE Joint Genome Institute"/>
            <person name="Ahrendt S."/>
            <person name="Riley R."/>
            <person name="Andreopoulos W."/>
            <person name="Labutti K."/>
            <person name="Pangilinan J."/>
            <person name="Ruiz-Duenas F.J."/>
            <person name="Barrasa J.M."/>
            <person name="Sanchez-Garcia M."/>
            <person name="Camarero S."/>
            <person name="Miyauchi S."/>
            <person name="Serrano A."/>
            <person name="Linde D."/>
            <person name="Babiker R."/>
            <person name="Drula E."/>
            <person name="Ayuso-Fernandez I."/>
            <person name="Pacheco R."/>
            <person name="Padilla G."/>
            <person name="Ferreira P."/>
            <person name="Barriuso J."/>
            <person name="Kellner H."/>
            <person name="Castanera R."/>
            <person name="Alfaro M."/>
            <person name="Ramirez L."/>
            <person name="Pisabarro A.G."/>
            <person name="Kuo A."/>
            <person name="Tritt A."/>
            <person name="Lipzen A."/>
            <person name="He G."/>
            <person name="Yan M."/>
            <person name="Ng V."/>
            <person name="Cullen D."/>
            <person name="Martin F."/>
            <person name="Rosso M.-N."/>
            <person name="Henrissat B."/>
            <person name="Hibbett D."/>
            <person name="Martinez A.T."/>
            <person name="Grigoriev I.V."/>
        </authorList>
    </citation>
    <scope>NUCLEOTIDE SEQUENCE</scope>
    <source>
        <strain evidence="9">ATCC 90797</strain>
    </source>
</reference>
<protein>
    <recommendedName>
        <fullName evidence="5">Endopeptidase S2P</fullName>
    </recommendedName>
</protein>
<dbReference type="GO" id="GO:0012505">
    <property type="term" value="C:endomembrane system"/>
    <property type="evidence" value="ECO:0007669"/>
    <property type="project" value="UniProtKB-SubCell"/>
</dbReference>
<feature type="compositionally biased region" description="Pro residues" evidence="6">
    <location>
        <begin position="505"/>
        <end position="520"/>
    </location>
</feature>
<feature type="transmembrane region" description="Helical" evidence="7">
    <location>
        <begin position="21"/>
        <end position="46"/>
    </location>
</feature>
<feature type="region of interest" description="Disordered" evidence="6">
    <location>
        <begin position="592"/>
        <end position="632"/>
    </location>
</feature>
<proteinExistence type="predicted"/>
<comment type="caution">
    <text evidence="9">The sequence shown here is derived from an EMBL/GenBank/DDBJ whole genome shotgun (WGS) entry which is preliminary data.</text>
</comment>
<dbReference type="GO" id="GO:1905897">
    <property type="term" value="P:regulation of response to endoplasmic reticulum stress"/>
    <property type="evidence" value="ECO:0007669"/>
    <property type="project" value="TreeGrafter"/>
</dbReference>
<evidence type="ECO:0000256" key="1">
    <source>
        <dbReference type="ARBA" id="ARBA00004127"/>
    </source>
</evidence>
<evidence type="ECO:0000256" key="2">
    <source>
        <dbReference type="ARBA" id="ARBA00022692"/>
    </source>
</evidence>
<dbReference type="OrthoDB" id="7694678at2759"/>
<keyword evidence="3 7" id="KW-1133">Transmembrane helix</keyword>
<name>A0A9P5ZP90_PLEER</name>
<dbReference type="GO" id="GO:0004222">
    <property type="term" value="F:metalloendopeptidase activity"/>
    <property type="evidence" value="ECO:0007669"/>
    <property type="project" value="InterPro"/>
</dbReference>
<comment type="subcellular location">
    <subcellularLocation>
        <location evidence="1">Endomembrane system</location>
        <topology evidence="1">Multi-pass membrane protein</topology>
    </subcellularLocation>
</comment>
<feature type="region of interest" description="Disordered" evidence="6">
    <location>
        <begin position="294"/>
        <end position="326"/>
    </location>
</feature>
<dbReference type="GO" id="GO:0005737">
    <property type="term" value="C:cytoplasm"/>
    <property type="evidence" value="ECO:0007669"/>
    <property type="project" value="TreeGrafter"/>
</dbReference>
<evidence type="ECO:0000256" key="3">
    <source>
        <dbReference type="ARBA" id="ARBA00022989"/>
    </source>
</evidence>
<gene>
    <name evidence="9" type="ORF">BDN71DRAFT_105404</name>
</gene>
<dbReference type="PANTHER" id="PTHR13325">
    <property type="entry name" value="PROTEASE M50 MEMBRANE-BOUND TRANSCRIPTION FACTOR SITE 2 PROTEASE"/>
    <property type="match status" value="1"/>
</dbReference>
<evidence type="ECO:0000313" key="10">
    <source>
        <dbReference type="Proteomes" id="UP000807025"/>
    </source>
</evidence>
<organism evidence="9 10">
    <name type="scientific">Pleurotus eryngii</name>
    <name type="common">Boletus of the steppes</name>
    <dbReference type="NCBI Taxonomy" id="5323"/>
    <lineage>
        <taxon>Eukaryota</taxon>
        <taxon>Fungi</taxon>
        <taxon>Dikarya</taxon>
        <taxon>Basidiomycota</taxon>
        <taxon>Agaricomycotina</taxon>
        <taxon>Agaricomycetes</taxon>
        <taxon>Agaricomycetidae</taxon>
        <taxon>Agaricales</taxon>
        <taxon>Pleurotineae</taxon>
        <taxon>Pleurotaceae</taxon>
        <taxon>Pleurotus</taxon>
    </lineage>
</organism>
<accession>A0A9P5ZP90</accession>